<dbReference type="AlphaFoldDB" id="A0A6A6RRC1"/>
<organism evidence="1 2">
    <name type="scientific">Massarina eburnea CBS 473.64</name>
    <dbReference type="NCBI Taxonomy" id="1395130"/>
    <lineage>
        <taxon>Eukaryota</taxon>
        <taxon>Fungi</taxon>
        <taxon>Dikarya</taxon>
        <taxon>Ascomycota</taxon>
        <taxon>Pezizomycotina</taxon>
        <taxon>Dothideomycetes</taxon>
        <taxon>Pleosporomycetidae</taxon>
        <taxon>Pleosporales</taxon>
        <taxon>Massarineae</taxon>
        <taxon>Massarinaceae</taxon>
        <taxon>Massarina</taxon>
    </lineage>
</organism>
<gene>
    <name evidence="1" type="ORF">P280DRAFT_530105</name>
</gene>
<evidence type="ECO:0000313" key="2">
    <source>
        <dbReference type="Proteomes" id="UP000799753"/>
    </source>
</evidence>
<dbReference type="Proteomes" id="UP000799753">
    <property type="component" value="Unassembled WGS sequence"/>
</dbReference>
<keyword evidence="2" id="KW-1185">Reference proteome</keyword>
<evidence type="ECO:0000313" key="1">
    <source>
        <dbReference type="EMBL" id="KAF2637757.1"/>
    </source>
</evidence>
<proteinExistence type="predicted"/>
<reference evidence="1" key="1">
    <citation type="journal article" date="2020" name="Stud. Mycol.">
        <title>101 Dothideomycetes genomes: a test case for predicting lifestyles and emergence of pathogens.</title>
        <authorList>
            <person name="Haridas S."/>
            <person name="Albert R."/>
            <person name="Binder M."/>
            <person name="Bloem J."/>
            <person name="Labutti K."/>
            <person name="Salamov A."/>
            <person name="Andreopoulos B."/>
            <person name="Baker S."/>
            <person name="Barry K."/>
            <person name="Bills G."/>
            <person name="Bluhm B."/>
            <person name="Cannon C."/>
            <person name="Castanera R."/>
            <person name="Culley D."/>
            <person name="Daum C."/>
            <person name="Ezra D."/>
            <person name="Gonzalez J."/>
            <person name="Henrissat B."/>
            <person name="Kuo A."/>
            <person name="Liang C."/>
            <person name="Lipzen A."/>
            <person name="Lutzoni F."/>
            <person name="Magnuson J."/>
            <person name="Mondo S."/>
            <person name="Nolan M."/>
            <person name="Ohm R."/>
            <person name="Pangilinan J."/>
            <person name="Park H.-J."/>
            <person name="Ramirez L."/>
            <person name="Alfaro M."/>
            <person name="Sun H."/>
            <person name="Tritt A."/>
            <person name="Yoshinaga Y."/>
            <person name="Zwiers L.-H."/>
            <person name="Turgeon B."/>
            <person name="Goodwin S."/>
            <person name="Spatafora J."/>
            <person name="Crous P."/>
            <person name="Grigoriev I."/>
        </authorList>
    </citation>
    <scope>NUCLEOTIDE SEQUENCE</scope>
    <source>
        <strain evidence="1">CBS 473.64</strain>
    </source>
</reference>
<dbReference type="EMBL" id="MU006792">
    <property type="protein sequence ID" value="KAF2637757.1"/>
    <property type="molecule type" value="Genomic_DNA"/>
</dbReference>
<accession>A0A6A6RRC1</accession>
<name>A0A6A6RRC1_9PLEO</name>
<sequence length="201" mass="22640">MSQVRVTIRKRATKAEAIKETADAELVLGDAKRATTDKAFIDATKAACNKHSHDRVIAVVARMDEVSDNTVKSKVGPVYSQIKALISETEVQDGYEDDLIAFKYLAYLKNLRTRYMLLSRSLDIEARLSQTLQSPDGHSLPITFIASTQCLDWIATNTISFGKRPFISVEETGEGSWKCIRDLWQHDSTSTVTRIRRMRGR</sequence>
<protein>
    <submittedName>
        <fullName evidence="1">Uncharacterized protein</fullName>
    </submittedName>
</protein>